<dbReference type="KEGG" id="pin:Ping_3415"/>
<dbReference type="AlphaFoldDB" id="A1T034"/>
<dbReference type="EMBL" id="CP000510">
    <property type="protein sequence ID" value="ABM05099.1"/>
    <property type="molecule type" value="Genomic_DNA"/>
</dbReference>
<evidence type="ECO:0000313" key="1">
    <source>
        <dbReference type="EMBL" id="ABM05099.1"/>
    </source>
</evidence>
<evidence type="ECO:0000313" key="2">
    <source>
        <dbReference type="Proteomes" id="UP000000639"/>
    </source>
</evidence>
<protein>
    <submittedName>
        <fullName evidence="1">Uncharacterized protein</fullName>
    </submittedName>
</protein>
<name>A1T034_PSYIN</name>
<reference evidence="1 2" key="1">
    <citation type="submission" date="2007-01" db="EMBL/GenBank/DDBJ databases">
        <title>Complete sequence of Psychromonas ingrahamii 37.</title>
        <authorList>
            <consortium name="US DOE Joint Genome Institute"/>
            <person name="Copeland A."/>
            <person name="Lucas S."/>
            <person name="Lapidus A."/>
            <person name="Barry K."/>
            <person name="Detter J.C."/>
            <person name="Glavina del Rio T."/>
            <person name="Hammon N."/>
            <person name="Israni S."/>
            <person name="Dalin E."/>
            <person name="Tice H."/>
            <person name="Pitluck S."/>
            <person name="Thompson L.S."/>
            <person name="Brettin T."/>
            <person name="Bruce D."/>
            <person name="Han C."/>
            <person name="Tapia R."/>
            <person name="Schmutz J."/>
            <person name="Larimer F."/>
            <person name="Land M."/>
            <person name="Hauser L."/>
            <person name="Kyrpides N."/>
            <person name="Ivanova N."/>
            <person name="Staley J."/>
            <person name="Richardson P."/>
        </authorList>
    </citation>
    <scope>NUCLEOTIDE SEQUENCE [LARGE SCALE GENOMIC DNA]</scope>
    <source>
        <strain evidence="1 2">37</strain>
    </source>
</reference>
<organism evidence="1 2">
    <name type="scientific">Psychromonas ingrahamii (strain DSM 17664 / CCUG 51855 / 37)</name>
    <dbReference type="NCBI Taxonomy" id="357804"/>
    <lineage>
        <taxon>Bacteria</taxon>
        <taxon>Pseudomonadati</taxon>
        <taxon>Pseudomonadota</taxon>
        <taxon>Gammaproteobacteria</taxon>
        <taxon>Alteromonadales</taxon>
        <taxon>Psychromonadaceae</taxon>
        <taxon>Psychromonas</taxon>
    </lineage>
</organism>
<gene>
    <name evidence="1" type="ordered locus">Ping_3415</name>
</gene>
<dbReference type="STRING" id="357804.Ping_3415"/>
<proteinExistence type="predicted"/>
<accession>A1T034</accession>
<sequence length="112" mass="13012">MQRSPKIILINKIVRFNHAWKASKDMFGDKSNISQALRDQKACLQAELLRDHEGVYLVLDMETESEEPLYSIKLLQEVKLQGAYFKDDAEHIPVRVADKLFTAQELIKLIKR</sequence>
<dbReference type="eggNOG" id="ENOG5032ZE3">
    <property type="taxonomic scope" value="Bacteria"/>
</dbReference>
<dbReference type="OrthoDB" id="460761at2"/>
<dbReference type="HOGENOM" id="CLU_169640_0_0_6"/>
<keyword evidence="2" id="KW-1185">Reference proteome</keyword>
<dbReference type="Proteomes" id="UP000000639">
    <property type="component" value="Chromosome"/>
</dbReference>